<dbReference type="FunFam" id="3.40.640.10:FF:000097">
    <property type="entry name" value="Serine hydroxymethyltransferase"/>
    <property type="match status" value="1"/>
</dbReference>
<evidence type="ECO:0000256" key="9">
    <source>
        <dbReference type="ARBA" id="ARBA00022898"/>
    </source>
</evidence>
<dbReference type="PROSITE" id="PS50097">
    <property type="entry name" value="BTB"/>
    <property type="match status" value="1"/>
</dbReference>
<comment type="catalytic activity">
    <reaction evidence="13">
        <text>(6R)-5,10-methylene-5,6,7,8-tetrahydrofolate + glycine + H2O = (6S)-5,6,7,8-tetrahydrofolate + L-serine</text>
        <dbReference type="Rhea" id="RHEA:15481"/>
        <dbReference type="ChEBI" id="CHEBI:15377"/>
        <dbReference type="ChEBI" id="CHEBI:15636"/>
        <dbReference type="ChEBI" id="CHEBI:33384"/>
        <dbReference type="ChEBI" id="CHEBI:57305"/>
        <dbReference type="ChEBI" id="CHEBI:57453"/>
        <dbReference type="EC" id="2.1.2.1"/>
    </reaction>
</comment>
<evidence type="ECO:0000256" key="6">
    <source>
        <dbReference type="ARBA" id="ARBA00016846"/>
    </source>
</evidence>
<dbReference type="VEuPathDB" id="VectorBase:LLOJ008683"/>
<dbReference type="InterPro" id="IPR015422">
    <property type="entry name" value="PyrdxlP-dep_Trfase_small"/>
</dbReference>
<reference evidence="18" key="1">
    <citation type="submission" date="2020-05" db="UniProtKB">
        <authorList>
            <consortium name="EnsemblMetazoa"/>
        </authorList>
    </citation>
    <scope>IDENTIFICATION</scope>
    <source>
        <strain evidence="18">Jacobina</strain>
    </source>
</reference>
<proteinExistence type="inferred from homology"/>
<evidence type="ECO:0000256" key="11">
    <source>
        <dbReference type="PROSITE-ProRule" id="PRU00035"/>
    </source>
</evidence>
<dbReference type="GO" id="GO:0005634">
    <property type="term" value="C:nucleus"/>
    <property type="evidence" value="ECO:0007669"/>
    <property type="project" value="TreeGrafter"/>
</dbReference>
<dbReference type="Proteomes" id="UP000092461">
    <property type="component" value="Unassembled WGS sequence"/>
</dbReference>
<dbReference type="EMBL" id="AJWK01029530">
    <property type="status" value="NOT_ANNOTATED_CDS"/>
    <property type="molecule type" value="Genomic_DNA"/>
</dbReference>
<dbReference type="NCBIfam" id="NF000586">
    <property type="entry name" value="PRK00011.1"/>
    <property type="match status" value="1"/>
</dbReference>
<dbReference type="Pfam" id="PF12024">
    <property type="entry name" value="DUF3512"/>
    <property type="match status" value="1"/>
</dbReference>
<feature type="compositionally biased region" description="Acidic residues" evidence="14">
    <location>
        <begin position="768"/>
        <end position="783"/>
    </location>
</feature>
<dbReference type="EMBL" id="AJWK01029526">
    <property type="status" value="NOT_ANNOTATED_CDS"/>
    <property type="molecule type" value="Genomic_DNA"/>
</dbReference>
<dbReference type="PANTHER" id="PTHR11680">
    <property type="entry name" value="SERINE HYDROXYMETHYLTRANSFERASE"/>
    <property type="match status" value="1"/>
</dbReference>
<dbReference type="SUPFAM" id="SSF54695">
    <property type="entry name" value="POZ domain"/>
    <property type="match status" value="1"/>
</dbReference>
<dbReference type="VEuPathDB" id="VectorBase:LLONM1_010983"/>
<feature type="region of interest" description="Disordered" evidence="14">
    <location>
        <begin position="894"/>
        <end position="932"/>
    </location>
</feature>
<dbReference type="EnsemblMetazoa" id="LLOJ008683-RA">
    <property type="protein sequence ID" value="LLOJ008683-PA"/>
    <property type="gene ID" value="LLOJ008683"/>
</dbReference>
<comment type="pathway">
    <text evidence="3 13">One-carbon metabolism; tetrahydrofolate interconversion.</text>
</comment>
<dbReference type="UniPathway" id="UPA00193"/>
<dbReference type="PROSITE" id="PS00096">
    <property type="entry name" value="SHMT"/>
    <property type="match status" value="1"/>
</dbReference>
<dbReference type="InterPro" id="IPR039429">
    <property type="entry name" value="SHMT-like_dom"/>
</dbReference>
<dbReference type="Pfam" id="PF00439">
    <property type="entry name" value="Bromodomain"/>
    <property type="match status" value="1"/>
</dbReference>
<feature type="compositionally biased region" description="Basic and acidic residues" evidence="14">
    <location>
        <begin position="1049"/>
        <end position="1063"/>
    </location>
</feature>
<evidence type="ECO:0000256" key="3">
    <source>
        <dbReference type="ARBA" id="ARBA00004777"/>
    </source>
</evidence>
<evidence type="ECO:0000256" key="10">
    <source>
        <dbReference type="ARBA" id="ARBA00023117"/>
    </source>
</evidence>
<dbReference type="SUPFAM" id="SSF47370">
    <property type="entry name" value="Bromodomain"/>
    <property type="match status" value="1"/>
</dbReference>
<dbReference type="EMBL" id="AJWK01029522">
    <property type="status" value="NOT_ANNOTATED_CDS"/>
    <property type="molecule type" value="Genomic_DNA"/>
</dbReference>
<dbReference type="EC" id="2.1.2.1" evidence="5 13"/>
<dbReference type="InterPro" id="IPR001487">
    <property type="entry name" value="Bromodomain"/>
</dbReference>
<evidence type="ECO:0000259" key="17">
    <source>
        <dbReference type="PROSITE" id="PS50157"/>
    </source>
</evidence>
<feature type="compositionally biased region" description="Basic residues" evidence="14">
    <location>
        <begin position="965"/>
        <end position="992"/>
    </location>
</feature>
<dbReference type="InterPro" id="IPR036427">
    <property type="entry name" value="Bromodomain-like_sf"/>
</dbReference>
<feature type="domain" description="Bromo" evidence="15">
    <location>
        <begin position="1089"/>
        <end position="1159"/>
    </location>
</feature>
<dbReference type="InterPro" id="IPR000210">
    <property type="entry name" value="BTB/POZ_dom"/>
</dbReference>
<dbReference type="InterPro" id="IPR019798">
    <property type="entry name" value="Ser_HO-MeTrfase_PLP_BS"/>
</dbReference>
<dbReference type="InterPro" id="IPR021900">
    <property type="entry name" value="DUF3512"/>
</dbReference>
<feature type="region of interest" description="Disordered" evidence="14">
    <location>
        <begin position="963"/>
        <end position="1063"/>
    </location>
</feature>
<evidence type="ECO:0000256" key="14">
    <source>
        <dbReference type="SAM" id="MobiDB-lite"/>
    </source>
</evidence>
<dbReference type="PROSITE" id="PS50157">
    <property type="entry name" value="ZINC_FINGER_C2H2_2"/>
    <property type="match status" value="1"/>
</dbReference>
<dbReference type="GO" id="GO:0005739">
    <property type="term" value="C:mitochondrion"/>
    <property type="evidence" value="ECO:0007669"/>
    <property type="project" value="TreeGrafter"/>
</dbReference>
<dbReference type="CDD" id="cd05513">
    <property type="entry name" value="Bromo_brd7_like"/>
    <property type="match status" value="1"/>
</dbReference>
<dbReference type="EMBL" id="AJWK01029528">
    <property type="status" value="NOT_ANNOTATED_CDS"/>
    <property type="molecule type" value="Genomic_DNA"/>
</dbReference>
<dbReference type="EMBL" id="AJWK01029525">
    <property type="status" value="NOT_ANNOTATED_CDS"/>
    <property type="molecule type" value="Genomic_DNA"/>
</dbReference>
<evidence type="ECO:0000259" key="16">
    <source>
        <dbReference type="PROSITE" id="PS50097"/>
    </source>
</evidence>
<evidence type="ECO:0000256" key="7">
    <source>
        <dbReference type="ARBA" id="ARBA00022563"/>
    </source>
</evidence>
<evidence type="ECO:0000256" key="1">
    <source>
        <dbReference type="ARBA" id="ARBA00001933"/>
    </source>
</evidence>
<dbReference type="SMART" id="SM00225">
    <property type="entry name" value="BTB"/>
    <property type="match status" value="1"/>
</dbReference>
<dbReference type="InterPro" id="IPR049943">
    <property type="entry name" value="Ser_HO-MeTrfase-like"/>
</dbReference>
<dbReference type="Gene3D" id="3.30.160.60">
    <property type="entry name" value="Classic Zinc Finger"/>
    <property type="match status" value="1"/>
</dbReference>
<name>A0A1B0CUP8_LUTLO</name>
<dbReference type="EMBL" id="AJWK01029529">
    <property type="status" value="NOT_ANNOTATED_CDS"/>
    <property type="molecule type" value="Genomic_DNA"/>
</dbReference>
<dbReference type="InterPro" id="IPR015421">
    <property type="entry name" value="PyrdxlP-dep_Trfase_major"/>
</dbReference>
<dbReference type="GO" id="GO:0035999">
    <property type="term" value="P:tetrahydrofolate interconversion"/>
    <property type="evidence" value="ECO:0007669"/>
    <property type="project" value="UniProtKB-UniPathway"/>
</dbReference>
<keyword evidence="12" id="KW-0479">Metal-binding</keyword>
<feature type="region of interest" description="Disordered" evidence="14">
    <location>
        <begin position="1772"/>
        <end position="1793"/>
    </location>
</feature>
<dbReference type="Pfam" id="PF00464">
    <property type="entry name" value="SHMT"/>
    <property type="match status" value="1"/>
</dbReference>
<feature type="region of interest" description="Disordered" evidence="14">
    <location>
        <begin position="757"/>
        <end position="788"/>
    </location>
</feature>
<dbReference type="SUPFAM" id="SSF57667">
    <property type="entry name" value="beta-beta-alpha zinc fingers"/>
    <property type="match status" value="1"/>
</dbReference>
<evidence type="ECO:0000259" key="15">
    <source>
        <dbReference type="PROSITE" id="PS50014"/>
    </source>
</evidence>
<dbReference type="InterPro" id="IPR011333">
    <property type="entry name" value="SKP1/BTB/POZ_sf"/>
</dbReference>
<feature type="domain" description="BTB" evidence="16">
    <location>
        <begin position="541"/>
        <end position="606"/>
    </location>
</feature>
<keyword evidence="19" id="KW-1185">Reference proteome</keyword>
<dbReference type="EMBL" id="AJWK01029527">
    <property type="status" value="NOT_ANNOTATED_CDS"/>
    <property type="molecule type" value="Genomic_DNA"/>
</dbReference>
<feature type="domain" description="C2H2-type" evidence="17">
    <location>
        <begin position="873"/>
        <end position="901"/>
    </location>
</feature>
<feature type="region of interest" description="Disordered" evidence="14">
    <location>
        <begin position="1199"/>
        <end position="1254"/>
    </location>
</feature>
<dbReference type="Gene3D" id="3.30.710.10">
    <property type="entry name" value="Potassium Channel Kv1.1, Chain A"/>
    <property type="match status" value="1"/>
</dbReference>
<keyword evidence="8 13" id="KW-0808">Transferase</keyword>
<organism evidence="18 19">
    <name type="scientific">Lutzomyia longipalpis</name>
    <name type="common">Sand fly</name>
    <dbReference type="NCBI Taxonomy" id="7200"/>
    <lineage>
        <taxon>Eukaryota</taxon>
        <taxon>Metazoa</taxon>
        <taxon>Ecdysozoa</taxon>
        <taxon>Arthropoda</taxon>
        <taxon>Hexapoda</taxon>
        <taxon>Insecta</taxon>
        <taxon>Pterygota</taxon>
        <taxon>Neoptera</taxon>
        <taxon>Endopterygota</taxon>
        <taxon>Diptera</taxon>
        <taxon>Nematocera</taxon>
        <taxon>Psychodoidea</taxon>
        <taxon>Psychodidae</taxon>
        <taxon>Lutzomyia</taxon>
        <taxon>Lutzomyia</taxon>
    </lineage>
</organism>
<dbReference type="InterPro" id="IPR015424">
    <property type="entry name" value="PyrdxlP-dep_Trfase"/>
</dbReference>
<feature type="region of interest" description="Disordered" evidence="14">
    <location>
        <begin position="1426"/>
        <end position="1448"/>
    </location>
</feature>
<sequence>MSRAICSLLSKAHQPRIIFNYSQSAGCISLQQHIPAKVPTAASTQGISQQVRKISTSSKMLGKSQLLHSNLWDSDPELMDLVKKEKNRQLRGLEMIASENFTSVPVLQCLSSCLHNKYSEGLPGQRYYGGNQFIDQIEILCQKRALEAYKLNPEEWGVNVQPYSGSPANLAVYTGLCNPHDRIMGLDLPDGGHLTHGFMTATKKISATSIFFESMPYKVDVKTGLIDYDKLEENARLFKPKVIIAGMSCYSRCLDYKRFREIANQNGAYLFADMAHVSGLVVTEQIPSPFEYCDVVSTTTHKTLRGPRAGVIFFRKGVRSVKANGDKVMYDLEARINQAVFPGLQGGPHNHAIAAIATTFLQAKSPEFVEYQKQVITNAQRLCKGLIERGYSIATGGTDVHLLLMDLRNVGLTGAKAEYLLEEISIACNKNTVPGDKSALNPSGIRLGTPALTTRGLVEADMDRVVDFIDRGLKLCKEISATSGPKFVDFKNILHNDEAFAAKSHGRRMSATTQQFFLRWNNYVNHLTYAFDSLRTQEDLVDVTLSCEGRKIRAHKVILSACSTYFREVFQENPCQHPVIVFKNVRYEDLTAIIEFIYQGEVNVVQESLPSFLHTAELLSVQGLTEGAAGGEKEEREAPVAKSYVTTPVTKVQTPIVTRMVATSGSSREVARLPPKSTTLTTVTTEAPSAKRKRFYIDSDDNIAIEGINFVKQSPDTITIENANVEFTPMKIDIPDYIDISTAADEENAGVAEEVLMDERTDDTTGGIEDEGGESQEDQDLTETDTTPQILAVRSGSEDVEQTYRVEAVDSSDISTDFNQSKYSGDSSKPDEKSLQQDSSNTKWSQCQFCKLVITTVNLWRHVRTQHTSQPPRKCEHCQKSFKNKYSLREHIRIAHEYKNTSQTEVKTESNERRDRYEDPNLSPGRPPSLKLILKVGSNSTPEYGNDSPAYGVQNEQYLHELHERHKKSKKKKKKKDREKKHKHHHKEKRRHRDDSSFDESIGEDSQMQDMMRYGGSTKGLAQLRSPESISSQDHNSPGSIQSPQQFHQKADKQAQDGSGREPRQCVLKLKQSRSPLAKILDHLLRSLEKRDPHQFFAWPVTNDIAPGYSAIITKPMDFSTMRQKIDENAYATIQEFGDDFRLMCENAIKYNHVETVYHKAAKRLLHVGARMLQPENLMRSLRSFMVYMRELTPKELGFELPNSENHDADAGDSADEETSTGAEEGLKDDEDTKRKPMRSRNHPKSRFEPFVDDMSPEEVLAQVQKAARTAKSRVFTRQRAHKMGFLRQHKDGTTSMKILLDSDGKCSGQERLISLGAFTGRLKQGTGQLQGMREDRRNLAKTVKPLNYGAFSSFAPIFDSRFANLSKEETQLILSTYGDDSSAQYAESILEFTKNSSYASSLANGLLDVLTGGEHRKTMAKLMESQRQRAEKEEVEKSFPDPDPPERQADLASVDIDFKKLQTLSELGIDVSFLEHMEKLAKDSDYAKSSRVQYERLSQPLPVHLSHVQPPGNDEVQLATQITSNITEMAKNLPPEAITSPHALRKAMGVSTAGLEPFQMQRVALVGNVQGIPRISCNISPDLASVDIDFKKLQTLSELGIDVSFLEHMEKLAKDSDYAKKFQSQLNVTSTLLEKLHQVQYERLSQPLPVHLSHVQPPGNDEVQLATQITSNITEMAKNLPPEAITSPHALRKAMGVSTAGLEPFQMQRVALVGNVQGIPRISCNISPDMDITPVPMEIEPDSLVQHHNHNHSNVDNTTPVDLETELREFLEGGSSSEVEHDTSSIEQMLLN</sequence>
<keyword evidence="7 13" id="KW-0554">One-carbon metabolism</keyword>
<dbReference type="SMART" id="SM00355">
    <property type="entry name" value="ZnF_C2H2"/>
    <property type="match status" value="2"/>
</dbReference>
<dbReference type="GO" id="GO:0004372">
    <property type="term" value="F:glycine hydroxymethyltransferase activity"/>
    <property type="evidence" value="ECO:0007669"/>
    <property type="project" value="UniProtKB-EC"/>
</dbReference>
<feature type="compositionally biased region" description="Basic and acidic residues" evidence="14">
    <location>
        <begin position="906"/>
        <end position="919"/>
    </location>
</feature>
<dbReference type="GO" id="GO:0019264">
    <property type="term" value="P:glycine biosynthetic process from serine"/>
    <property type="evidence" value="ECO:0007669"/>
    <property type="project" value="InterPro"/>
</dbReference>
<feature type="compositionally biased region" description="Polar residues" evidence="14">
    <location>
        <begin position="812"/>
        <end position="827"/>
    </location>
</feature>
<keyword evidence="12" id="KW-0863">Zinc-finger</keyword>
<keyword evidence="10 11" id="KW-0103">Bromodomain</keyword>
<evidence type="ECO:0000256" key="12">
    <source>
        <dbReference type="PROSITE-ProRule" id="PRU00042"/>
    </source>
</evidence>
<feature type="compositionally biased region" description="Basic residues" evidence="14">
    <location>
        <begin position="1236"/>
        <end position="1245"/>
    </location>
</feature>
<dbReference type="EMBL" id="AJWK01029523">
    <property type="status" value="NOT_ANNOTATED_CDS"/>
    <property type="molecule type" value="Genomic_DNA"/>
</dbReference>
<feature type="region of interest" description="Disordered" evidence="14">
    <location>
        <begin position="807"/>
        <end position="840"/>
    </location>
</feature>
<evidence type="ECO:0000256" key="5">
    <source>
        <dbReference type="ARBA" id="ARBA00012256"/>
    </source>
</evidence>
<evidence type="ECO:0000313" key="18">
    <source>
        <dbReference type="EnsemblMetazoa" id="LLOJ008683-PA"/>
    </source>
</evidence>
<protein>
    <recommendedName>
        <fullName evidence="6 13">Serine hydroxymethyltransferase</fullName>
        <ecNumber evidence="5 13">2.1.2.1</ecNumber>
    </recommendedName>
</protein>
<dbReference type="VEuPathDB" id="VectorBase:LLONM1_011187"/>
<dbReference type="InterPro" id="IPR001085">
    <property type="entry name" value="Ser_HO-MeTrfase"/>
</dbReference>
<dbReference type="PANTHER" id="PTHR11680:SF59">
    <property type="entry name" value="SERINE HYDROXYMETHYLTRANSFERASE, CYTOSOLIC"/>
    <property type="match status" value="1"/>
</dbReference>
<keyword evidence="12" id="KW-0862">Zinc</keyword>
<dbReference type="InterPro" id="IPR036236">
    <property type="entry name" value="Znf_C2H2_sf"/>
</dbReference>
<evidence type="ECO:0000256" key="8">
    <source>
        <dbReference type="ARBA" id="ARBA00022679"/>
    </source>
</evidence>
<dbReference type="CDD" id="cd18315">
    <property type="entry name" value="BTB_POZ_BAB-like"/>
    <property type="match status" value="1"/>
</dbReference>
<dbReference type="Pfam" id="PF00651">
    <property type="entry name" value="BTB"/>
    <property type="match status" value="1"/>
</dbReference>
<evidence type="ECO:0000256" key="2">
    <source>
        <dbReference type="ARBA" id="ARBA00002224"/>
    </source>
</evidence>
<dbReference type="PROSITE" id="PS50014">
    <property type="entry name" value="BROMODOMAIN_2"/>
    <property type="match status" value="1"/>
</dbReference>
<accession>A0A1B0CUP8</accession>
<dbReference type="Gene3D" id="1.20.920.10">
    <property type="entry name" value="Bromodomain-like"/>
    <property type="match status" value="1"/>
</dbReference>
<dbReference type="HAMAP" id="MF_00051">
    <property type="entry name" value="SHMT"/>
    <property type="match status" value="1"/>
</dbReference>
<dbReference type="Gene3D" id="3.40.640.10">
    <property type="entry name" value="Type I PLP-dependent aspartate aminotransferase-like (Major domain)"/>
    <property type="match status" value="1"/>
</dbReference>
<dbReference type="EMBL" id="AJWK01029524">
    <property type="status" value="NOT_ANNOTATED_CDS"/>
    <property type="molecule type" value="Genomic_DNA"/>
</dbReference>
<dbReference type="InterPro" id="IPR013087">
    <property type="entry name" value="Znf_C2H2_type"/>
</dbReference>
<dbReference type="SMART" id="SM00297">
    <property type="entry name" value="BROMO"/>
    <property type="match status" value="1"/>
</dbReference>
<evidence type="ECO:0000313" key="19">
    <source>
        <dbReference type="Proteomes" id="UP000092461"/>
    </source>
</evidence>
<comment type="cofactor">
    <cofactor evidence="1 13">
        <name>pyridoxal 5'-phosphate</name>
        <dbReference type="ChEBI" id="CHEBI:597326"/>
    </cofactor>
</comment>
<dbReference type="Gene3D" id="3.90.1150.10">
    <property type="entry name" value="Aspartate Aminotransferase, domain 1"/>
    <property type="match status" value="1"/>
</dbReference>
<dbReference type="GO" id="GO:0030170">
    <property type="term" value="F:pyridoxal phosphate binding"/>
    <property type="evidence" value="ECO:0007669"/>
    <property type="project" value="InterPro"/>
</dbReference>
<dbReference type="PRINTS" id="PR00503">
    <property type="entry name" value="BROMODOMAIN"/>
</dbReference>
<evidence type="ECO:0000256" key="13">
    <source>
        <dbReference type="RuleBase" id="RU000585"/>
    </source>
</evidence>
<dbReference type="SUPFAM" id="SSF53383">
    <property type="entry name" value="PLP-dependent transferases"/>
    <property type="match status" value="1"/>
</dbReference>
<comment type="similarity">
    <text evidence="4 13">Belongs to the SHMT family.</text>
</comment>
<comment type="function">
    <text evidence="2 13">Interconversion of serine and glycine.</text>
</comment>
<evidence type="ECO:0000256" key="4">
    <source>
        <dbReference type="ARBA" id="ARBA00006376"/>
    </source>
</evidence>
<dbReference type="CDD" id="cd00378">
    <property type="entry name" value="SHMT"/>
    <property type="match status" value="1"/>
</dbReference>
<feature type="compositionally biased region" description="Polar residues" evidence="14">
    <location>
        <begin position="1026"/>
        <end position="1048"/>
    </location>
</feature>
<keyword evidence="9 13" id="KW-0663">Pyridoxal phosphate</keyword>
<dbReference type="VEuPathDB" id="VectorBase:LLONM1_008335"/>
<dbReference type="PROSITE" id="PS00028">
    <property type="entry name" value="ZINC_FINGER_C2H2_1"/>
    <property type="match status" value="1"/>
</dbReference>
<dbReference type="GO" id="GO:0008270">
    <property type="term" value="F:zinc ion binding"/>
    <property type="evidence" value="ECO:0007669"/>
    <property type="project" value="UniProtKB-KW"/>
</dbReference>